<comment type="caution">
    <text evidence="2">The sequence shown here is derived from an EMBL/GenBank/DDBJ whole genome shotgun (WGS) entry which is preliminary data.</text>
</comment>
<dbReference type="PANTHER" id="PTHR43685">
    <property type="entry name" value="GLYCOSYLTRANSFERASE"/>
    <property type="match status" value="1"/>
</dbReference>
<keyword evidence="2" id="KW-0328">Glycosyltransferase</keyword>
<dbReference type="Pfam" id="PF00535">
    <property type="entry name" value="Glycos_transf_2"/>
    <property type="match status" value="1"/>
</dbReference>
<name>A0ABT0Q8W8_9RHOB</name>
<dbReference type="InterPro" id="IPR001173">
    <property type="entry name" value="Glyco_trans_2-like"/>
</dbReference>
<evidence type="ECO:0000259" key="1">
    <source>
        <dbReference type="Pfam" id="PF00535"/>
    </source>
</evidence>
<sequence length="310" mass="33865">MTDATVIIAAWKAEAHLARSVQSALAQRDVSLEVIVIDDASSDGTAALAYRMAAQDARISVLQLAQNGGPGVARNAGIDRARGDWIAVLDSDDAMAPERLASMIALARAKSADAIYDNFQPLDEAEQPVGSPHISGIEGPVRWDLTAFLAGNQAHPGRPSLGYLKPLLSRRFLNAQDVRYDPRLRNGEDFHLMLEMLARGAELWFTPKPGYLYTTRAGSISNRLDPGHARALARADAAFLDRHVATLPADCVTLMRRRQARIADLATTESAMQALRGARPDLATLELLRRPRAFGRFANQLGEAVRRRLR</sequence>
<keyword evidence="2" id="KW-0808">Transferase</keyword>
<reference evidence="2" key="1">
    <citation type="submission" date="2022-05" db="EMBL/GenBank/DDBJ databases">
        <authorList>
            <person name="Park J.-S."/>
        </authorList>
    </citation>
    <scope>NUCLEOTIDE SEQUENCE</scope>
    <source>
        <strain evidence="2">2012CJ41-6</strain>
    </source>
</reference>
<dbReference type="PANTHER" id="PTHR43685:SF2">
    <property type="entry name" value="GLYCOSYLTRANSFERASE 2-LIKE DOMAIN-CONTAINING PROTEIN"/>
    <property type="match status" value="1"/>
</dbReference>
<dbReference type="RefSeq" id="WP_249712604.1">
    <property type="nucleotide sequence ID" value="NZ_JAMFMB010000033.1"/>
</dbReference>
<dbReference type="InterPro" id="IPR029044">
    <property type="entry name" value="Nucleotide-diphossugar_trans"/>
</dbReference>
<dbReference type="SUPFAM" id="SSF53448">
    <property type="entry name" value="Nucleotide-diphospho-sugar transferases"/>
    <property type="match status" value="1"/>
</dbReference>
<protein>
    <submittedName>
        <fullName evidence="2">Glycosyltransferase</fullName>
        <ecNumber evidence="2">2.4.-.-</ecNumber>
    </submittedName>
</protein>
<evidence type="ECO:0000313" key="2">
    <source>
        <dbReference type="EMBL" id="MCL6285628.1"/>
    </source>
</evidence>
<dbReference type="InterPro" id="IPR050834">
    <property type="entry name" value="Glycosyltransf_2"/>
</dbReference>
<feature type="domain" description="Glycosyltransferase 2-like" evidence="1">
    <location>
        <begin position="5"/>
        <end position="120"/>
    </location>
</feature>
<dbReference type="CDD" id="cd00761">
    <property type="entry name" value="Glyco_tranf_GTA_type"/>
    <property type="match status" value="1"/>
</dbReference>
<dbReference type="EC" id="2.4.-.-" evidence="2"/>
<dbReference type="GO" id="GO:0016757">
    <property type="term" value="F:glycosyltransferase activity"/>
    <property type="evidence" value="ECO:0007669"/>
    <property type="project" value="UniProtKB-KW"/>
</dbReference>
<gene>
    <name evidence="2" type="ORF">M3P21_19040</name>
</gene>
<accession>A0ABT0Q8W8</accession>
<dbReference type="Gene3D" id="3.90.550.10">
    <property type="entry name" value="Spore Coat Polysaccharide Biosynthesis Protein SpsA, Chain A"/>
    <property type="match status" value="1"/>
</dbReference>
<proteinExistence type="predicted"/>
<keyword evidence="3" id="KW-1185">Reference proteome</keyword>
<evidence type="ECO:0000313" key="3">
    <source>
        <dbReference type="Proteomes" id="UP001203880"/>
    </source>
</evidence>
<dbReference type="EMBL" id="JAMFMB010000033">
    <property type="protein sequence ID" value="MCL6285628.1"/>
    <property type="molecule type" value="Genomic_DNA"/>
</dbReference>
<organism evidence="2 3">
    <name type="scientific">Ruegeria spongiae</name>
    <dbReference type="NCBI Taxonomy" id="2942209"/>
    <lineage>
        <taxon>Bacteria</taxon>
        <taxon>Pseudomonadati</taxon>
        <taxon>Pseudomonadota</taxon>
        <taxon>Alphaproteobacteria</taxon>
        <taxon>Rhodobacterales</taxon>
        <taxon>Roseobacteraceae</taxon>
        <taxon>Ruegeria</taxon>
    </lineage>
</organism>
<dbReference type="Proteomes" id="UP001203880">
    <property type="component" value="Unassembled WGS sequence"/>
</dbReference>